<dbReference type="SUPFAM" id="SSF48179">
    <property type="entry name" value="6-phosphogluconate dehydrogenase C-terminal domain-like"/>
    <property type="match status" value="1"/>
</dbReference>
<dbReference type="AlphaFoldDB" id="A0A644TU66"/>
<evidence type="ECO:0000256" key="1">
    <source>
        <dbReference type="ARBA" id="ARBA00023002"/>
    </source>
</evidence>
<feature type="domain" description="3-hydroxyacyl-CoA dehydrogenase C-terminal" evidence="2">
    <location>
        <begin position="187"/>
        <end position="281"/>
    </location>
</feature>
<evidence type="ECO:0000313" key="4">
    <source>
        <dbReference type="EMBL" id="MPL70526.1"/>
    </source>
</evidence>
<dbReference type="EC" id="1.1.1.157" evidence="4"/>
<dbReference type="EMBL" id="VSSQ01000053">
    <property type="protein sequence ID" value="MPL70526.1"/>
    <property type="molecule type" value="Genomic_DNA"/>
</dbReference>
<dbReference type="Gene3D" id="1.10.1040.10">
    <property type="entry name" value="N-(1-d-carboxylethyl)-l-norvaline Dehydrogenase, domain 2"/>
    <property type="match status" value="1"/>
</dbReference>
<dbReference type="Pfam" id="PF02737">
    <property type="entry name" value="3HCDH_N"/>
    <property type="match status" value="1"/>
</dbReference>
<dbReference type="InterPro" id="IPR006108">
    <property type="entry name" value="3HC_DH_C"/>
</dbReference>
<dbReference type="GO" id="GO:0006631">
    <property type="term" value="P:fatty acid metabolic process"/>
    <property type="evidence" value="ECO:0007669"/>
    <property type="project" value="InterPro"/>
</dbReference>
<proteinExistence type="predicted"/>
<evidence type="ECO:0000259" key="2">
    <source>
        <dbReference type="Pfam" id="PF00725"/>
    </source>
</evidence>
<evidence type="ECO:0000259" key="3">
    <source>
        <dbReference type="Pfam" id="PF02737"/>
    </source>
</evidence>
<dbReference type="PANTHER" id="PTHR48075:SF5">
    <property type="entry name" value="3-HYDROXYBUTYRYL-COA DEHYDROGENASE"/>
    <property type="match status" value="1"/>
</dbReference>
<dbReference type="InterPro" id="IPR006176">
    <property type="entry name" value="3-OHacyl-CoA_DH_NAD-bd"/>
</dbReference>
<dbReference type="PIRSF" id="PIRSF000105">
    <property type="entry name" value="HCDH"/>
    <property type="match status" value="1"/>
</dbReference>
<protein>
    <submittedName>
        <fullName evidence="4">3-hydroxybutyryl-CoA dehydrogenase</fullName>
        <ecNumber evidence="4">1.1.1.157</ecNumber>
    </submittedName>
</protein>
<name>A0A644TU66_9ZZZZ</name>
<reference evidence="4" key="1">
    <citation type="submission" date="2019-08" db="EMBL/GenBank/DDBJ databases">
        <authorList>
            <person name="Kucharzyk K."/>
            <person name="Murdoch R.W."/>
            <person name="Higgins S."/>
            <person name="Loffler F."/>
        </authorList>
    </citation>
    <scope>NUCLEOTIDE SEQUENCE</scope>
</reference>
<dbReference type="Gene3D" id="3.40.50.720">
    <property type="entry name" value="NAD(P)-binding Rossmann-like Domain"/>
    <property type="match status" value="1"/>
</dbReference>
<dbReference type="Pfam" id="PF00725">
    <property type="entry name" value="3HCDH"/>
    <property type="match status" value="1"/>
</dbReference>
<feature type="domain" description="3-hydroxyacyl-CoA dehydrogenase NAD binding" evidence="3">
    <location>
        <begin position="3"/>
        <end position="180"/>
    </location>
</feature>
<comment type="caution">
    <text evidence="4">The sequence shown here is derived from an EMBL/GenBank/DDBJ whole genome shotgun (WGS) entry which is preliminary data.</text>
</comment>
<dbReference type="GO" id="GO:0070403">
    <property type="term" value="F:NAD+ binding"/>
    <property type="evidence" value="ECO:0007669"/>
    <property type="project" value="InterPro"/>
</dbReference>
<dbReference type="PANTHER" id="PTHR48075">
    <property type="entry name" value="3-HYDROXYACYL-COA DEHYDROGENASE FAMILY PROTEIN"/>
    <property type="match status" value="1"/>
</dbReference>
<dbReference type="SUPFAM" id="SSF51735">
    <property type="entry name" value="NAD(P)-binding Rossmann-fold domains"/>
    <property type="match status" value="1"/>
</dbReference>
<gene>
    <name evidence="4" type="primary">hbd_4</name>
    <name evidence="4" type="ORF">SDC9_16283</name>
</gene>
<sequence>MKTVFVIGSGTMGRGIAQVAAQAKYEVYLSDIQLDIVKRNMDIVEAGLQRQIEKGKITKGEVGDILGRIQMVQNLENLEKADYVIEAVLEDVALKREIFKEADRKAKPEAILASNTTSCSITEIASAVAAPERVIGMHFFNPPVVMQLVELMPGILSSRRTVEKAKEFVVSLGKEAVTTKKEGPAGVTSRILAGLLNEAIWVLQEGIASVEAIDRAMVLGCNHKMGPFALIDLIGVDIHFAKTQMLYKKTGDARYRPCYLLEQMMAAGLLGKKSGRGFYDYSKDPVVPTAFFDK</sequence>
<dbReference type="InterPro" id="IPR036291">
    <property type="entry name" value="NAD(P)-bd_dom_sf"/>
</dbReference>
<dbReference type="FunFam" id="3.40.50.720:FF:000009">
    <property type="entry name" value="Fatty oxidation complex, alpha subunit"/>
    <property type="match status" value="1"/>
</dbReference>
<accession>A0A644TU66</accession>
<organism evidence="4">
    <name type="scientific">bioreactor metagenome</name>
    <dbReference type="NCBI Taxonomy" id="1076179"/>
    <lineage>
        <taxon>unclassified sequences</taxon>
        <taxon>metagenomes</taxon>
        <taxon>ecological metagenomes</taxon>
    </lineage>
</organism>
<dbReference type="InterPro" id="IPR008927">
    <property type="entry name" value="6-PGluconate_DH-like_C_sf"/>
</dbReference>
<keyword evidence="1 4" id="KW-0560">Oxidoreductase</keyword>
<dbReference type="InterPro" id="IPR013328">
    <property type="entry name" value="6PGD_dom2"/>
</dbReference>
<dbReference type="GO" id="GO:0008691">
    <property type="term" value="F:3-hydroxybutyryl-CoA dehydrogenase activity"/>
    <property type="evidence" value="ECO:0007669"/>
    <property type="project" value="UniProtKB-EC"/>
</dbReference>
<dbReference type="InterPro" id="IPR022694">
    <property type="entry name" value="3-OHacyl-CoA_DH"/>
</dbReference>